<sequence>MLTFLTNLSIIVLIIEEEGKKYFVIQSAPALSYIVIVYIDSSLLGIKFLEWDGRVGRVVPSYIFHIIFSRLILLLNDRRRRERLELLHNVVAPSTDSAHEYAQRYPRIQILL</sequence>
<gene>
    <name evidence="1" type="ORF">FKW44_005468</name>
</gene>
<organism evidence="1 2">
    <name type="scientific">Caligus rogercresseyi</name>
    <name type="common">Sea louse</name>
    <dbReference type="NCBI Taxonomy" id="217165"/>
    <lineage>
        <taxon>Eukaryota</taxon>
        <taxon>Metazoa</taxon>
        <taxon>Ecdysozoa</taxon>
        <taxon>Arthropoda</taxon>
        <taxon>Crustacea</taxon>
        <taxon>Multicrustacea</taxon>
        <taxon>Hexanauplia</taxon>
        <taxon>Copepoda</taxon>
        <taxon>Siphonostomatoida</taxon>
        <taxon>Caligidae</taxon>
        <taxon>Caligus</taxon>
    </lineage>
</organism>
<protein>
    <submittedName>
        <fullName evidence="1">Uncharacterized protein</fullName>
    </submittedName>
</protein>
<accession>A0A7T8KBZ6</accession>
<evidence type="ECO:0000313" key="1">
    <source>
        <dbReference type="EMBL" id="QQP53112.1"/>
    </source>
</evidence>
<dbReference type="Proteomes" id="UP000595437">
    <property type="component" value="Chromosome 3"/>
</dbReference>
<evidence type="ECO:0000313" key="2">
    <source>
        <dbReference type="Proteomes" id="UP000595437"/>
    </source>
</evidence>
<name>A0A7T8KBZ6_CALRO</name>
<dbReference type="AlphaFoldDB" id="A0A7T8KBZ6"/>
<proteinExistence type="predicted"/>
<reference evidence="2" key="1">
    <citation type="submission" date="2021-01" db="EMBL/GenBank/DDBJ databases">
        <title>Caligus Genome Assembly.</title>
        <authorList>
            <person name="Gallardo-Escarate C."/>
        </authorList>
    </citation>
    <scope>NUCLEOTIDE SEQUENCE [LARGE SCALE GENOMIC DNA]</scope>
</reference>
<dbReference type="EMBL" id="CP045892">
    <property type="protein sequence ID" value="QQP53112.1"/>
    <property type="molecule type" value="Genomic_DNA"/>
</dbReference>
<keyword evidence="2" id="KW-1185">Reference proteome</keyword>